<reference evidence="1 2" key="1">
    <citation type="journal article" date="2010" name="Stand. Genomic Sci.">
        <title>Complete genome sequence of Segniliparus rotundus type strain (CDC 1076).</title>
        <authorList>
            <person name="Sikorski J."/>
            <person name="Lapidus A."/>
            <person name="Copeland A."/>
            <person name="Misra M."/>
            <person name="Glavina Del Rio T."/>
            <person name="Nolan M."/>
            <person name="Lucas S."/>
            <person name="Chen F."/>
            <person name="Tice H."/>
            <person name="Cheng J.F."/>
            <person name="Jando M."/>
            <person name="Schneider S."/>
            <person name="Bruce D."/>
            <person name="Goodwin L."/>
            <person name="Pitluck S."/>
            <person name="Liolios K."/>
            <person name="Mikhailova N."/>
            <person name="Pati A."/>
            <person name="Ivanova N."/>
            <person name="Mavromatis K."/>
            <person name="Chen A."/>
            <person name="Palaniappan K."/>
            <person name="Chertkov O."/>
            <person name="Land M."/>
            <person name="Hauser L."/>
            <person name="Chang Y.J."/>
            <person name="Jeffries C.D."/>
            <person name="Brettin T."/>
            <person name="Detter J.C."/>
            <person name="Han C."/>
            <person name="Rohde M."/>
            <person name="Goker M."/>
            <person name="Bristow J."/>
            <person name="Eisen J.A."/>
            <person name="Markowitz V."/>
            <person name="Hugenholtz P."/>
            <person name="Kyrpides N.C."/>
            <person name="Klenk H.P."/>
        </authorList>
    </citation>
    <scope>NUCLEOTIDE SEQUENCE [LARGE SCALE GENOMIC DNA]</scope>
    <source>
        <strain evidence="2">ATCC BAA-972 / CDC 1076 / CIP 108378 / DSM 44985 / JCM 13578</strain>
    </source>
</reference>
<gene>
    <name evidence="1" type="ordered locus">Srot_2229</name>
</gene>
<dbReference type="STRING" id="640132.Srot_2229"/>
<dbReference type="Proteomes" id="UP000002247">
    <property type="component" value="Chromosome"/>
</dbReference>
<dbReference type="RefSeq" id="WP_013139130.1">
    <property type="nucleotide sequence ID" value="NC_014168.1"/>
</dbReference>
<name>D6ZA10_SEGRD</name>
<evidence type="ECO:0000313" key="1">
    <source>
        <dbReference type="EMBL" id="ADG98680.1"/>
    </source>
</evidence>
<dbReference type="HOGENOM" id="CLU_2095167_0_0_11"/>
<dbReference type="EMBL" id="CP001958">
    <property type="protein sequence ID" value="ADG98680.1"/>
    <property type="molecule type" value="Genomic_DNA"/>
</dbReference>
<proteinExistence type="predicted"/>
<sequence>MAPQRDTGGGAQASEEGLGQMRAVHQRHLDTLHGAASLADEMAQALQSGNPFGSGEDGAAAFQSANALTAALRLAVRQERDNVEKLWGNFQTWGELIANTDREAAQSIHSAAPEEGC</sequence>
<organism evidence="1 2">
    <name type="scientific">Segniliparus rotundus (strain ATCC BAA-972 / CDC 1076 / CIP 108378 / DSM 44985 / JCM 13578)</name>
    <dbReference type="NCBI Taxonomy" id="640132"/>
    <lineage>
        <taxon>Bacteria</taxon>
        <taxon>Bacillati</taxon>
        <taxon>Actinomycetota</taxon>
        <taxon>Actinomycetes</taxon>
        <taxon>Mycobacteriales</taxon>
        <taxon>Segniliparaceae</taxon>
        <taxon>Segniliparus</taxon>
    </lineage>
</organism>
<dbReference type="KEGG" id="srt:Srot_2229"/>
<accession>D6ZA10</accession>
<dbReference type="AlphaFoldDB" id="D6ZA10"/>
<keyword evidence="2" id="KW-1185">Reference proteome</keyword>
<evidence type="ECO:0000313" key="2">
    <source>
        <dbReference type="Proteomes" id="UP000002247"/>
    </source>
</evidence>
<protein>
    <submittedName>
        <fullName evidence="1">Uncharacterized protein</fullName>
    </submittedName>
</protein>
<dbReference type="OrthoDB" id="9844170at2"/>